<dbReference type="EMBL" id="GBXM01099354">
    <property type="protein sequence ID" value="JAH09223.1"/>
    <property type="molecule type" value="Transcribed_RNA"/>
</dbReference>
<sequence length="27" mass="2991">MGITPAKYCEACQIFRGAEVYVTLPTK</sequence>
<evidence type="ECO:0000313" key="1">
    <source>
        <dbReference type="EMBL" id="JAH09223.1"/>
    </source>
</evidence>
<name>A0A0E9PZD9_ANGAN</name>
<proteinExistence type="predicted"/>
<reference evidence="1" key="1">
    <citation type="submission" date="2014-11" db="EMBL/GenBank/DDBJ databases">
        <authorList>
            <person name="Amaro Gonzalez C."/>
        </authorList>
    </citation>
    <scope>NUCLEOTIDE SEQUENCE</scope>
</reference>
<organism evidence="1">
    <name type="scientific">Anguilla anguilla</name>
    <name type="common">European freshwater eel</name>
    <name type="synonym">Muraena anguilla</name>
    <dbReference type="NCBI Taxonomy" id="7936"/>
    <lineage>
        <taxon>Eukaryota</taxon>
        <taxon>Metazoa</taxon>
        <taxon>Chordata</taxon>
        <taxon>Craniata</taxon>
        <taxon>Vertebrata</taxon>
        <taxon>Euteleostomi</taxon>
        <taxon>Actinopterygii</taxon>
        <taxon>Neopterygii</taxon>
        <taxon>Teleostei</taxon>
        <taxon>Anguilliformes</taxon>
        <taxon>Anguillidae</taxon>
        <taxon>Anguilla</taxon>
    </lineage>
</organism>
<accession>A0A0E9PZD9</accession>
<dbReference type="AlphaFoldDB" id="A0A0E9PZD9"/>
<reference evidence="1" key="2">
    <citation type="journal article" date="2015" name="Fish Shellfish Immunol.">
        <title>Early steps in the European eel (Anguilla anguilla)-Vibrio vulnificus interaction in the gills: Role of the RtxA13 toxin.</title>
        <authorList>
            <person name="Callol A."/>
            <person name="Pajuelo D."/>
            <person name="Ebbesson L."/>
            <person name="Teles M."/>
            <person name="MacKenzie S."/>
            <person name="Amaro C."/>
        </authorList>
    </citation>
    <scope>NUCLEOTIDE SEQUENCE</scope>
</reference>
<protein>
    <submittedName>
        <fullName evidence="1">Uncharacterized protein</fullName>
    </submittedName>
</protein>